<comment type="catalytic activity">
    <reaction evidence="6">
        <text>L-valine + 2-oxoglutarate = 3-methyl-2-oxobutanoate + L-glutamate</text>
        <dbReference type="Rhea" id="RHEA:24813"/>
        <dbReference type="ChEBI" id="CHEBI:11851"/>
        <dbReference type="ChEBI" id="CHEBI:16810"/>
        <dbReference type="ChEBI" id="CHEBI:29985"/>
        <dbReference type="ChEBI" id="CHEBI:57762"/>
        <dbReference type="EC" id="2.6.1.42"/>
    </reaction>
</comment>
<dbReference type="Gene3D" id="3.20.10.10">
    <property type="entry name" value="D-amino Acid Aminotransferase, subunit A, domain 2"/>
    <property type="match status" value="1"/>
</dbReference>
<evidence type="ECO:0000256" key="6">
    <source>
        <dbReference type="ARBA" id="ARBA00048212"/>
    </source>
</evidence>
<comment type="pathway">
    <text evidence="3">Amino-acid biosynthesis; L-leucine biosynthesis; L-leucine from 3-methyl-2-oxobutanoate: step 4/4.</text>
</comment>
<evidence type="ECO:0000313" key="9">
    <source>
        <dbReference type="EMBL" id="NAS12947.1"/>
    </source>
</evidence>
<keyword evidence="9" id="KW-0032">Aminotransferase</keyword>
<evidence type="ECO:0000256" key="5">
    <source>
        <dbReference type="ARBA" id="ARBA00013053"/>
    </source>
</evidence>
<reference evidence="9 10" key="1">
    <citation type="submission" date="2020-01" db="EMBL/GenBank/DDBJ databases">
        <title>Bacteria diversity of Porities sp.</title>
        <authorList>
            <person name="Wang G."/>
        </authorList>
    </citation>
    <scope>NUCLEOTIDE SEQUENCE [LARGE SCALE GENOMIC DNA]</scope>
    <source>
        <strain evidence="9 10">R33</strain>
    </source>
</reference>
<dbReference type="AlphaFoldDB" id="A0A6L9EE19"/>
<dbReference type="EC" id="2.6.1.42" evidence="5"/>
<dbReference type="GO" id="GO:0046394">
    <property type="term" value="P:carboxylic acid biosynthetic process"/>
    <property type="evidence" value="ECO:0007669"/>
    <property type="project" value="UniProtKB-ARBA"/>
</dbReference>
<dbReference type="InterPro" id="IPR001544">
    <property type="entry name" value="Aminotrans_IV"/>
</dbReference>
<dbReference type="InterPro" id="IPR036038">
    <property type="entry name" value="Aminotransferase-like"/>
</dbReference>
<comment type="catalytic activity">
    <reaction evidence="7">
        <text>L-isoleucine + 2-oxoglutarate = (S)-3-methyl-2-oxopentanoate + L-glutamate</text>
        <dbReference type="Rhea" id="RHEA:24801"/>
        <dbReference type="ChEBI" id="CHEBI:16810"/>
        <dbReference type="ChEBI" id="CHEBI:29985"/>
        <dbReference type="ChEBI" id="CHEBI:35146"/>
        <dbReference type="ChEBI" id="CHEBI:58045"/>
        <dbReference type="EC" id="2.6.1.42"/>
    </reaction>
</comment>
<proteinExistence type="inferred from homology"/>
<comment type="pathway">
    <text evidence="2">Amino-acid biosynthesis; L-valine biosynthesis; L-valine from pyruvate: step 4/4.</text>
</comment>
<dbReference type="InterPro" id="IPR043132">
    <property type="entry name" value="BCAT-like_C"/>
</dbReference>
<comment type="pathway">
    <text evidence="1">Amino-acid biosynthesis; L-isoleucine biosynthesis; L-isoleucine from 2-oxobutanoate: step 4/4.</text>
</comment>
<evidence type="ECO:0000256" key="4">
    <source>
        <dbReference type="ARBA" id="ARBA00009320"/>
    </source>
</evidence>
<organism evidence="9 10">
    <name type="scientific">Poritiphilus flavus</name>
    <dbReference type="NCBI Taxonomy" id="2697053"/>
    <lineage>
        <taxon>Bacteria</taxon>
        <taxon>Pseudomonadati</taxon>
        <taxon>Bacteroidota</taxon>
        <taxon>Flavobacteriia</taxon>
        <taxon>Flavobacteriales</taxon>
        <taxon>Flavobacteriaceae</taxon>
        <taxon>Poritiphilus</taxon>
    </lineage>
</organism>
<gene>
    <name evidence="9" type="ORF">GTQ38_13095</name>
</gene>
<name>A0A6L9EE19_9FLAO</name>
<comment type="caution">
    <text evidence="9">The sequence shown here is derived from an EMBL/GenBank/DDBJ whole genome shotgun (WGS) entry which is preliminary data.</text>
</comment>
<dbReference type="PANTHER" id="PTHR42743">
    <property type="entry name" value="AMINO-ACID AMINOTRANSFERASE"/>
    <property type="match status" value="1"/>
</dbReference>
<keyword evidence="9" id="KW-0808">Transferase</keyword>
<dbReference type="InterPro" id="IPR043131">
    <property type="entry name" value="BCAT-like_N"/>
</dbReference>
<keyword evidence="10" id="KW-1185">Reference proteome</keyword>
<dbReference type="Gene3D" id="3.30.470.10">
    <property type="match status" value="1"/>
</dbReference>
<comment type="catalytic activity">
    <reaction evidence="8">
        <text>L-leucine + 2-oxoglutarate = 4-methyl-2-oxopentanoate + L-glutamate</text>
        <dbReference type="Rhea" id="RHEA:18321"/>
        <dbReference type="ChEBI" id="CHEBI:16810"/>
        <dbReference type="ChEBI" id="CHEBI:17865"/>
        <dbReference type="ChEBI" id="CHEBI:29985"/>
        <dbReference type="ChEBI" id="CHEBI:57427"/>
        <dbReference type="EC" id="2.6.1.42"/>
    </reaction>
</comment>
<accession>A0A6L9EE19</accession>
<evidence type="ECO:0000256" key="7">
    <source>
        <dbReference type="ARBA" id="ARBA00048798"/>
    </source>
</evidence>
<evidence type="ECO:0000313" key="10">
    <source>
        <dbReference type="Proteomes" id="UP000475249"/>
    </source>
</evidence>
<sequence length="284" mass="32393">MVNYNGNLVGNDSSFLNHENRGLRYGDALFETLRVKQSGILFWEDHYFRLMASMRMLRMEIPMDFTLEYLNEQIKQTLQANSLSNSAARVRLTVFRNNGGRYLPQTNEVSFIIETEALDSEEYTLNQRPYEIELYKDYFLAPGLLSGLKTANKAINVLGSIYAKENGYQNCLLLNVNKEVVEALHGNLFLVQGQKIKTPPLSSGCLNGVMRKQLIELLKADDTYQLEEGTISPFDLQKADELFITNVIAGVQPVSKYRKAQYKSIMATELIHRLNKNLEKLSSD</sequence>
<evidence type="ECO:0000256" key="3">
    <source>
        <dbReference type="ARBA" id="ARBA00005072"/>
    </source>
</evidence>
<evidence type="ECO:0000256" key="2">
    <source>
        <dbReference type="ARBA" id="ARBA00004931"/>
    </source>
</evidence>
<protein>
    <recommendedName>
        <fullName evidence="5">branched-chain-amino-acid transaminase</fullName>
        <ecNumber evidence="5">2.6.1.42</ecNumber>
    </recommendedName>
</protein>
<dbReference type="InterPro" id="IPR050571">
    <property type="entry name" value="Class-IV_PLP-Dep_Aminotrnsfr"/>
</dbReference>
<evidence type="ECO:0000256" key="1">
    <source>
        <dbReference type="ARBA" id="ARBA00004824"/>
    </source>
</evidence>
<dbReference type="EMBL" id="WXYO01000006">
    <property type="protein sequence ID" value="NAS12947.1"/>
    <property type="molecule type" value="Genomic_DNA"/>
</dbReference>
<dbReference type="GO" id="GO:0004084">
    <property type="term" value="F:branched-chain-amino-acid transaminase activity"/>
    <property type="evidence" value="ECO:0007669"/>
    <property type="project" value="UniProtKB-EC"/>
</dbReference>
<dbReference type="Proteomes" id="UP000475249">
    <property type="component" value="Unassembled WGS sequence"/>
</dbReference>
<comment type="similarity">
    <text evidence="4">Belongs to the class-IV pyridoxal-phosphate-dependent aminotransferase family.</text>
</comment>
<dbReference type="PANTHER" id="PTHR42743:SF11">
    <property type="entry name" value="AMINODEOXYCHORISMATE LYASE"/>
    <property type="match status" value="1"/>
</dbReference>
<evidence type="ECO:0000256" key="8">
    <source>
        <dbReference type="ARBA" id="ARBA00049229"/>
    </source>
</evidence>
<dbReference type="SUPFAM" id="SSF56752">
    <property type="entry name" value="D-aminoacid aminotransferase-like PLP-dependent enzymes"/>
    <property type="match status" value="1"/>
</dbReference>
<dbReference type="Pfam" id="PF01063">
    <property type="entry name" value="Aminotran_4"/>
    <property type="match status" value="1"/>
</dbReference>
<dbReference type="RefSeq" id="WP_161435996.1">
    <property type="nucleotide sequence ID" value="NZ_WXYO01000006.1"/>
</dbReference>
<dbReference type="CDD" id="cd00449">
    <property type="entry name" value="PLPDE_IV"/>
    <property type="match status" value="1"/>
</dbReference>